<sequence length="192" mass="20273">MYASRACQQRAYRTRLAARASTPADPPSVAGLLDAVRAVGLALDAAVPDPELVATLRHEIAGLLARLPTAADPGEDPGGPGESLTDLTATLAGGQQLLDTAATTLARHGRGHTLRRPDGAPAGTYRLLLTGGVYGGTVTRDHRGWTGWVPGPVPHRTRAHRTRGAAVTAILDAVDTHRRTRRRRRTPPTIVT</sequence>
<dbReference type="EMBL" id="FAOZ01000048">
    <property type="protein sequence ID" value="CUU60851.1"/>
    <property type="molecule type" value="Genomic_DNA"/>
</dbReference>
<proteinExistence type="predicted"/>
<name>A0A0S4QZF7_9ACTN</name>
<dbReference type="Proteomes" id="UP000198802">
    <property type="component" value="Unassembled WGS sequence"/>
</dbReference>
<evidence type="ECO:0000313" key="2">
    <source>
        <dbReference type="Proteomes" id="UP000198802"/>
    </source>
</evidence>
<accession>A0A0S4QZF7</accession>
<keyword evidence="2" id="KW-1185">Reference proteome</keyword>
<organism evidence="1 2">
    <name type="scientific">Parafrankia irregularis</name>
    <dbReference type="NCBI Taxonomy" id="795642"/>
    <lineage>
        <taxon>Bacteria</taxon>
        <taxon>Bacillati</taxon>
        <taxon>Actinomycetota</taxon>
        <taxon>Actinomycetes</taxon>
        <taxon>Frankiales</taxon>
        <taxon>Frankiaceae</taxon>
        <taxon>Parafrankia</taxon>
    </lineage>
</organism>
<dbReference type="AlphaFoldDB" id="A0A0S4QZF7"/>
<evidence type="ECO:0000313" key="1">
    <source>
        <dbReference type="EMBL" id="CUU60851.1"/>
    </source>
</evidence>
<protein>
    <submittedName>
        <fullName evidence="1">Uncharacterized protein</fullName>
    </submittedName>
</protein>
<gene>
    <name evidence="1" type="ORF">Ga0074812_14851</name>
</gene>
<reference evidence="2" key="1">
    <citation type="submission" date="2015-11" db="EMBL/GenBank/DDBJ databases">
        <authorList>
            <person name="Varghese N."/>
        </authorList>
    </citation>
    <scope>NUCLEOTIDE SEQUENCE [LARGE SCALE GENOMIC DNA]</scope>
    <source>
        <strain evidence="2">DSM 45899</strain>
    </source>
</reference>